<dbReference type="Pfam" id="PF11363">
    <property type="entry name" value="DUF3164"/>
    <property type="match status" value="1"/>
</dbReference>
<comment type="caution">
    <text evidence="1">The sequence shown here is derived from an EMBL/GenBank/DDBJ whole genome shotgun (WGS) entry which is preliminary data.</text>
</comment>
<dbReference type="InterPro" id="IPR021505">
    <property type="entry name" value="Phage_B3_Orf6"/>
</dbReference>
<dbReference type="PATRIC" id="fig|745411.4.peg.1584"/>
<protein>
    <recommendedName>
        <fullName evidence="3">Sulfate transport protein CysZ</fullName>
    </recommendedName>
</protein>
<dbReference type="EMBL" id="AMRI01000009">
    <property type="protein sequence ID" value="EKE75213.1"/>
    <property type="molecule type" value="Genomic_DNA"/>
</dbReference>
<evidence type="ECO:0000313" key="1">
    <source>
        <dbReference type="EMBL" id="EKE75213.1"/>
    </source>
</evidence>
<sequence length="203" mass="22806">MSTNTQTGYRKNALGHLVPEDKIKPIDVIRDDLVMRLVQQAQAEQQRLAAFKAGAMSEIASFVELSAEQYNVNWGGRKGNVSLTSYDGEYQVQLAQGEHRKFDERIQAAKSLIDQCIGEWSEGASSELRALIDHAFRVNKEGHIDVNQVLSLRKLSIEHPTWLAAMDAIADSINVVGTSSYLRLYQRDEQGRYKQLSLDIAKL</sequence>
<evidence type="ECO:0008006" key="3">
    <source>
        <dbReference type="Google" id="ProtNLM"/>
    </source>
</evidence>
<dbReference type="Proteomes" id="UP000006755">
    <property type="component" value="Unassembled WGS sequence"/>
</dbReference>
<dbReference type="eggNOG" id="ENOG502ZBJ1">
    <property type="taxonomic scope" value="Bacteria"/>
</dbReference>
<dbReference type="RefSeq" id="WP_008484090.1">
    <property type="nucleotide sequence ID" value="NZ_AMRI01000009.1"/>
</dbReference>
<accession>K2JJ02</accession>
<evidence type="ECO:0000313" key="2">
    <source>
        <dbReference type="Proteomes" id="UP000006755"/>
    </source>
</evidence>
<organism evidence="1 2">
    <name type="scientific">Gallaecimonas xiamenensis 3-C-1</name>
    <dbReference type="NCBI Taxonomy" id="745411"/>
    <lineage>
        <taxon>Bacteria</taxon>
        <taxon>Pseudomonadati</taxon>
        <taxon>Pseudomonadota</taxon>
        <taxon>Gammaproteobacteria</taxon>
        <taxon>Enterobacterales</taxon>
        <taxon>Gallaecimonadaceae</taxon>
        <taxon>Gallaecimonas</taxon>
    </lineage>
</organism>
<dbReference type="OrthoDB" id="7554786at2"/>
<dbReference type="AlphaFoldDB" id="K2JJ02"/>
<name>K2JJ02_9GAMM</name>
<reference evidence="1 2" key="1">
    <citation type="journal article" date="2012" name="J. Bacteriol.">
        <title>Genome Sequence of Gallaecimonas xiamenensis Type Strain 3-C-1.</title>
        <authorList>
            <person name="Lai Q."/>
            <person name="Wang L."/>
            <person name="Wang W."/>
            <person name="Shao Z."/>
        </authorList>
    </citation>
    <scope>NUCLEOTIDE SEQUENCE [LARGE SCALE GENOMIC DNA]</scope>
    <source>
        <strain evidence="1 2">3-C-1</strain>
    </source>
</reference>
<proteinExistence type="predicted"/>
<gene>
    <name evidence="1" type="ORF">B3C1_08051</name>
</gene>
<keyword evidence="2" id="KW-1185">Reference proteome</keyword>
<dbReference type="STRING" id="745411.B3C1_08051"/>